<evidence type="ECO:0000313" key="2">
    <source>
        <dbReference type="Proteomes" id="UP000029839"/>
    </source>
</evidence>
<dbReference type="SUPFAM" id="SSF109854">
    <property type="entry name" value="DinB/YfiT-like putative metalloenzymes"/>
    <property type="match status" value="1"/>
</dbReference>
<proteinExistence type="predicted"/>
<evidence type="ECO:0000313" key="1">
    <source>
        <dbReference type="EMBL" id="KGM11010.1"/>
    </source>
</evidence>
<comment type="caution">
    <text evidence="1">The sequence shown here is derived from an EMBL/GenBank/DDBJ whole genome shotgun (WGS) entry which is preliminary data.</text>
</comment>
<sequence length="218" mass="23634">MAWHLQERSATVAALREAGPGAATLCEGWRTEHLAAHLVLRESSPAAVGVVVPGLAARTERLTQALGDRSTRPDAWERLLARLADGPPVWHPLRWAGDAAQLVEFHVHAEDVRRGGPGGAQVAPRDLPPAHEEALWAHLRRMSRLLLHRSPVRLVLTDPSGRTITAGARDGDVVEVRGRPGELVLWAFDRPRVAHVRLVGPPAALEALARFRAPAPTS</sequence>
<dbReference type="InterPro" id="IPR034660">
    <property type="entry name" value="DinB/YfiT-like"/>
</dbReference>
<protein>
    <recommendedName>
        <fullName evidence="3">Mycothiol-dependent maleylpyruvate isomerase metal-binding domain-containing protein</fullName>
    </recommendedName>
</protein>
<dbReference type="RefSeq" id="WP_043605703.1">
    <property type="nucleotide sequence ID" value="NZ_AXCY01000033.1"/>
</dbReference>
<dbReference type="NCBIfam" id="TIGR03085">
    <property type="entry name" value="TIGR03085 family metal-binding protein"/>
    <property type="match status" value="1"/>
</dbReference>
<accession>A0A0A0BSV1</accession>
<dbReference type="EMBL" id="AXCY01000033">
    <property type="protein sequence ID" value="KGM11010.1"/>
    <property type="molecule type" value="Genomic_DNA"/>
</dbReference>
<gene>
    <name evidence="1" type="ORF">N868_12650</name>
</gene>
<name>A0A0A0BSV1_9CELL</name>
<dbReference type="OrthoDB" id="3268903at2"/>
<dbReference type="InterPro" id="IPR017519">
    <property type="entry name" value="CHP03085"/>
</dbReference>
<dbReference type="Proteomes" id="UP000029839">
    <property type="component" value="Unassembled WGS sequence"/>
</dbReference>
<reference evidence="1 2" key="2">
    <citation type="journal article" date="2015" name="Stand. Genomic Sci.">
        <title>Draft genome sequence of Cellulomonas carbonis T26(T) and comparative analysis of six Cellulomonas genomes.</title>
        <authorList>
            <person name="Zhuang W."/>
            <person name="Zhang S."/>
            <person name="Xia X."/>
            <person name="Wang G."/>
        </authorList>
    </citation>
    <scope>NUCLEOTIDE SEQUENCE [LARGE SCALE GENOMIC DNA]</scope>
    <source>
        <strain evidence="1 2">T26</strain>
    </source>
</reference>
<evidence type="ECO:0008006" key="3">
    <source>
        <dbReference type="Google" id="ProtNLM"/>
    </source>
</evidence>
<dbReference type="InterPro" id="IPR017517">
    <property type="entry name" value="Maleyloyr_isom"/>
</dbReference>
<dbReference type="NCBIfam" id="TIGR03083">
    <property type="entry name" value="maleylpyruvate isomerase family mycothiol-dependent enzyme"/>
    <property type="match status" value="1"/>
</dbReference>
<dbReference type="AlphaFoldDB" id="A0A0A0BSV1"/>
<organism evidence="1 2">
    <name type="scientific">Cellulomonas carbonis T26</name>
    <dbReference type="NCBI Taxonomy" id="947969"/>
    <lineage>
        <taxon>Bacteria</taxon>
        <taxon>Bacillati</taxon>
        <taxon>Actinomycetota</taxon>
        <taxon>Actinomycetes</taxon>
        <taxon>Micrococcales</taxon>
        <taxon>Cellulomonadaceae</taxon>
        <taxon>Cellulomonas</taxon>
    </lineage>
</organism>
<keyword evidence="2" id="KW-1185">Reference proteome</keyword>
<reference evidence="1 2" key="1">
    <citation type="submission" date="2013-08" db="EMBL/GenBank/DDBJ databases">
        <title>Genome sequencing of Cellulomonas carbonis T26.</title>
        <authorList>
            <person name="Chen F."/>
            <person name="Li Y."/>
            <person name="Wang G."/>
        </authorList>
    </citation>
    <scope>NUCLEOTIDE SEQUENCE [LARGE SCALE GENOMIC DNA]</scope>
    <source>
        <strain evidence="1 2">T26</strain>
    </source>
</reference>